<dbReference type="InterPro" id="IPR028082">
    <property type="entry name" value="Peripla_BP_I"/>
</dbReference>
<evidence type="ECO:0000256" key="1">
    <source>
        <dbReference type="ARBA" id="ARBA00023015"/>
    </source>
</evidence>
<dbReference type="SUPFAM" id="SSF53822">
    <property type="entry name" value="Periplasmic binding protein-like I"/>
    <property type="match status" value="1"/>
</dbReference>
<dbReference type="PRINTS" id="PR00036">
    <property type="entry name" value="HTHLACI"/>
</dbReference>
<evidence type="ECO:0000313" key="6">
    <source>
        <dbReference type="Proteomes" id="UP000179284"/>
    </source>
</evidence>
<dbReference type="PROSITE" id="PS50932">
    <property type="entry name" value="HTH_LACI_2"/>
    <property type="match status" value="1"/>
</dbReference>
<gene>
    <name evidence="5" type="ORF">bhn_I1235</name>
</gene>
<keyword evidence="1" id="KW-0805">Transcription regulation</keyword>
<reference evidence="6" key="1">
    <citation type="submission" date="2016-10" db="EMBL/GenBank/DDBJ databases">
        <title>The complete genome sequence of the rumen bacterium Butyrivibrio hungatei MB2003.</title>
        <authorList>
            <person name="Palevich N."/>
            <person name="Kelly W.J."/>
            <person name="Leahy S.C."/>
            <person name="Altermann E."/>
            <person name="Rakonjac J."/>
            <person name="Attwood G.T."/>
        </authorList>
    </citation>
    <scope>NUCLEOTIDE SEQUENCE [LARGE SCALE GENOMIC DNA]</scope>
    <source>
        <strain evidence="6">MB2003</strain>
    </source>
</reference>
<accession>A0A1D9P1B0</accession>
<sequence length="337" mass="37261">MTIYDISKKAGVSIATVSRVLNGSANVKPRTRKKVMDIIEQYGYKPNAFARGLGLNSMKTIGILCADASDLYLAKAIYYIEQSLRENGYHSVLCCTGYEMESRKESLNLLLSQHVDSVVMVGSHFIMNNPEDNQYVNDAAASVPIMLLNADYDCPNVYCTLCDDYKATQDATEKLIAAGCKKILYLYNSNSYSGQKKLAGFQNALLTKDIPLKKEMLQCFHGNHEDIDGVKNFLNDLHDNKGIEFDAIVTSEDFLAVGAMKYARANKISVPKSLQIVGYNNSILAHCSEPAISSIDNRLEDMCLQLVKTLIGVLTSTETPQKTIFSGELIERGSTKL</sequence>
<dbReference type="InterPro" id="IPR000843">
    <property type="entry name" value="HTH_LacI"/>
</dbReference>
<dbReference type="PANTHER" id="PTHR30146">
    <property type="entry name" value="LACI-RELATED TRANSCRIPTIONAL REPRESSOR"/>
    <property type="match status" value="1"/>
</dbReference>
<evidence type="ECO:0000313" key="5">
    <source>
        <dbReference type="EMBL" id="AOZ96269.1"/>
    </source>
</evidence>
<dbReference type="InterPro" id="IPR046335">
    <property type="entry name" value="LacI/GalR-like_sensor"/>
</dbReference>
<feature type="domain" description="HTH lacI-type" evidence="4">
    <location>
        <begin position="1"/>
        <end position="55"/>
    </location>
</feature>
<dbReference type="SMART" id="SM00354">
    <property type="entry name" value="HTH_LACI"/>
    <property type="match status" value="1"/>
</dbReference>
<dbReference type="CDD" id="cd06267">
    <property type="entry name" value="PBP1_LacI_sugar_binding-like"/>
    <property type="match status" value="1"/>
</dbReference>
<dbReference type="Gene3D" id="3.40.50.2300">
    <property type="match status" value="2"/>
</dbReference>
<dbReference type="GO" id="GO:0003700">
    <property type="term" value="F:DNA-binding transcription factor activity"/>
    <property type="evidence" value="ECO:0007669"/>
    <property type="project" value="TreeGrafter"/>
</dbReference>
<dbReference type="EMBL" id="CP017831">
    <property type="protein sequence ID" value="AOZ96269.1"/>
    <property type="molecule type" value="Genomic_DNA"/>
</dbReference>
<protein>
    <submittedName>
        <fullName evidence="5">LacI family transcriptional regulator</fullName>
    </submittedName>
</protein>
<dbReference type="PANTHER" id="PTHR30146:SF109">
    <property type="entry name" value="HTH-TYPE TRANSCRIPTIONAL REGULATOR GALS"/>
    <property type="match status" value="1"/>
</dbReference>
<keyword evidence="6" id="KW-1185">Reference proteome</keyword>
<dbReference type="Pfam" id="PF13377">
    <property type="entry name" value="Peripla_BP_3"/>
    <property type="match status" value="1"/>
</dbReference>
<dbReference type="KEGG" id="bhu:bhn_I1235"/>
<dbReference type="Proteomes" id="UP000179284">
    <property type="component" value="Chromosome I"/>
</dbReference>
<evidence type="ECO:0000256" key="3">
    <source>
        <dbReference type="ARBA" id="ARBA00023163"/>
    </source>
</evidence>
<dbReference type="GO" id="GO:0000976">
    <property type="term" value="F:transcription cis-regulatory region binding"/>
    <property type="evidence" value="ECO:0007669"/>
    <property type="project" value="TreeGrafter"/>
</dbReference>
<evidence type="ECO:0000256" key="2">
    <source>
        <dbReference type="ARBA" id="ARBA00023125"/>
    </source>
</evidence>
<keyword evidence="3" id="KW-0804">Transcription</keyword>
<keyword evidence="2" id="KW-0238">DNA-binding</keyword>
<dbReference type="AlphaFoldDB" id="A0A1D9P1B0"/>
<dbReference type="InterPro" id="IPR010982">
    <property type="entry name" value="Lambda_DNA-bd_dom_sf"/>
</dbReference>
<evidence type="ECO:0000259" key="4">
    <source>
        <dbReference type="PROSITE" id="PS50932"/>
    </source>
</evidence>
<dbReference type="SUPFAM" id="SSF47413">
    <property type="entry name" value="lambda repressor-like DNA-binding domains"/>
    <property type="match status" value="1"/>
</dbReference>
<proteinExistence type="predicted"/>
<dbReference type="OrthoDB" id="9784962at2"/>
<dbReference type="CDD" id="cd01392">
    <property type="entry name" value="HTH_LacI"/>
    <property type="match status" value="1"/>
</dbReference>
<dbReference type="Gene3D" id="1.10.260.40">
    <property type="entry name" value="lambda repressor-like DNA-binding domains"/>
    <property type="match status" value="1"/>
</dbReference>
<organism evidence="5 6">
    <name type="scientific">Butyrivibrio hungatei</name>
    <dbReference type="NCBI Taxonomy" id="185008"/>
    <lineage>
        <taxon>Bacteria</taxon>
        <taxon>Bacillati</taxon>
        <taxon>Bacillota</taxon>
        <taxon>Clostridia</taxon>
        <taxon>Lachnospirales</taxon>
        <taxon>Lachnospiraceae</taxon>
        <taxon>Butyrivibrio</taxon>
    </lineage>
</organism>
<name>A0A1D9P1B0_9FIRM</name>
<dbReference type="Pfam" id="PF00356">
    <property type="entry name" value="LacI"/>
    <property type="match status" value="1"/>
</dbReference>